<feature type="region of interest" description="Disordered" evidence="1">
    <location>
        <begin position="1"/>
        <end position="87"/>
    </location>
</feature>
<accession>A0A0C2XHU6</accession>
<evidence type="ECO:0000313" key="4">
    <source>
        <dbReference type="Proteomes" id="UP000053424"/>
    </source>
</evidence>
<keyword evidence="2" id="KW-0472">Membrane</keyword>
<name>A0A0C2XHU6_HEBCY</name>
<evidence type="ECO:0000313" key="3">
    <source>
        <dbReference type="EMBL" id="KIM37443.1"/>
    </source>
</evidence>
<feature type="transmembrane region" description="Helical" evidence="2">
    <location>
        <begin position="106"/>
        <end position="126"/>
    </location>
</feature>
<feature type="compositionally biased region" description="Basic and acidic residues" evidence="1">
    <location>
        <begin position="13"/>
        <end position="43"/>
    </location>
</feature>
<reference evidence="4" key="2">
    <citation type="submission" date="2015-01" db="EMBL/GenBank/DDBJ databases">
        <title>Evolutionary Origins and Diversification of the Mycorrhizal Mutualists.</title>
        <authorList>
            <consortium name="DOE Joint Genome Institute"/>
            <consortium name="Mycorrhizal Genomics Consortium"/>
            <person name="Kohler A."/>
            <person name="Kuo A."/>
            <person name="Nagy L.G."/>
            <person name="Floudas D."/>
            <person name="Copeland A."/>
            <person name="Barry K.W."/>
            <person name="Cichocki N."/>
            <person name="Veneault-Fourrey C."/>
            <person name="LaButti K."/>
            <person name="Lindquist E.A."/>
            <person name="Lipzen A."/>
            <person name="Lundell T."/>
            <person name="Morin E."/>
            <person name="Murat C."/>
            <person name="Riley R."/>
            <person name="Ohm R."/>
            <person name="Sun H."/>
            <person name="Tunlid A."/>
            <person name="Henrissat B."/>
            <person name="Grigoriev I.V."/>
            <person name="Hibbett D.S."/>
            <person name="Martin F."/>
        </authorList>
    </citation>
    <scope>NUCLEOTIDE SEQUENCE [LARGE SCALE GENOMIC DNA]</scope>
    <source>
        <strain evidence="4">h7</strain>
    </source>
</reference>
<proteinExistence type="predicted"/>
<dbReference type="AlphaFoldDB" id="A0A0C2XHU6"/>
<keyword evidence="2" id="KW-0812">Transmembrane</keyword>
<organism evidence="3 4">
    <name type="scientific">Hebeloma cylindrosporum</name>
    <dbReference type="NCBI Taxonomy" id="76867"/>
    <lineage>
        <taxon>Eukaryota</taxon>
        <taxon>Fungi</taxon>
        <taxon>Dikarya</taxon>
        <taxon>Basidiomycota</taxon>
        <taxon>Agaricomycotina</taxon>
        <taxon>Agaricomycetes</taxon>
        <taxon>Agaricomycetidae</taxon>
        <taxon>Agaricales</taxon>
        <taxon>Agaricineae</taxon>
        <taxon>Hymenogastraceae</taxon>
        <taxon>Hebeloma</taxon>
    </lineage>
</organism>
<sequence>MVSPKAHNISLRGSEDIEQWRESTETQRLIDHEPLRADDKVEPDTGATTETQPPIPPAINPESPIRLAPADNHPEGTTSSNPQHSWRIPDLLEAGREEERSILRDIGRGFLLMFMAPLALAGMGLYVCGLVIEGIAMVLKGIGLLGAKLLMRRHRGRAACPEPYGLA</sequence>
<feature type="compositionally biased region" description="Polar residues" evidence="1">
    <location>
        <begin position="75"/>
        <end position="84"/>
    </location>
</feature>
<reference evidence="3 4" key="1">
    <citation type="submission" date="2014-04" db="EMBL/GenBank/DDBJ databases">
        <authorList>
            <consortium name="DOE Joint Genome Institute"/>
            <person name="Kuo A."/>
            <person name="Gay G."/>
            <person name="Dore J."/>
            <person name="Kohler A."/>
            <person name="Nagy L.G."/>
            <person name="Floudas D."/>
            <person name="Copeland A."/>
            <person name="Barry K.W."/>
            <person name="Cichocki N."/>
            <person name="Veneault-Fourrey C."/>
            <person name="LaButti K."/>
            <person name="Lindquist E.A."/>
            <person name="Lipzen A."/>
            <person name="Lundell T."/>
            <person name="Morin E."/>
            <person name="Murat C."/>
            <person name="Sun H."/>
            <person name="Tunlid A."/>
            <person name="Henrissat B."/>
            <person name="Grigoriev I.V."/>
            <person name="Hibbett D.S."/>
            <person name="Martin F."/>
            <person name="Nordberg H.P."/>
            <person name="Cantor M.N."/>
            <person name="Hua S.X."/>
        </authorList>
    </citation>
    <scope>NUCLEOTIDE SEQUENCE [LARGE SCALE GENOMIC DNA]</scope>
    <source>
        <strain evidence="4">h7</strain>
    </source>
</reference>
<evidence type="ECO:0000256" key="2">
    <source>
        <dbReference type="SAM" id="Phobius"/>
    </source>
</evidence>
<evidence type="ECO:0000256" key="1">
    <source>
        <dbReference type="SAM" id="MobiDB-lite"/>
    </source>
</evidence>
<protein>
    <submittedName>
        <fullName evidence="3">Uncharacterized protein</fullName>
    </submittedName>
</protein>
<gene>
    <name evidence="3" type="ORF">M413DRAFT_448497</name>
</gene>
<dbReference type="EMBL" id="KN831797">
    <property type="protein sequence ID" value="KIM37443.1"/>
    <property type="molecule type" value="Genomic_DNA"/>
</dbReference>
<dbReference type="Proteomes" id="UP000053424">
    <property type="component" value="Unassembled WGS sequence"/>
</dbReference>
<keyword evidence="4" id="KW-1185">Reference proteome</keyword>
<dbReference type="HOGENOM" id="CLU_1594735_0_0_1"/>
<keyword evidence="2" id="KW-1133">Transmembrane helix</keyword>